<protein>
    <submittedName>
        <fullName evidence="2">Uncharacterized protein</fullName>
    </submittedName>
</protein>
<evidence type="ECO:0000313" key="3">
    <source>
        <dbReference type="Proteomes" id="UP000254771"/>
    </source>
</evidence>
<gene>
    <name evidence="2" type="ORF">DIZ78_04925</name>
</gene>
<organism evidence="2 3">
    <name type="scientific">endosymbiont of Escarpia spicata</name>
    <dbReference type="NCBI Taxonomy" id="2200908"/>
    <lineage>
        <taxon>Bacteria</taxon>
        <taxon>Pseudomonadati</taxon>
        <taxon>Pseudomonadota</taxon>
        <taxon>Gammaproteobacteria</taxon>
        <taxon>sulfur-oxidizing symbionts</taxon>
    </lineage>
</organism>
<keyword evidence="3" id="KW-1185">Reference proteome</keyword>
<evidence type="ECO:0000313" key="2">
    <source>
        <dbReference type="EMBL" id="RDH87885.1"/>
    </source>
</evidence>
<comment type="caution">
    <text evidence="2">The sequence shown here is derived from an EMBL/GenBank/DDBJ whole genome shotgun (WGS) entry which is preliminary data.</text>
</comment>
<reference evidence="2 3" key="1">
    <citation type="journal article" date="2018" name="ISME J.">
        <title>Endosymbiont genomes yield clues of tubeworm success.</title>
        <authorList>
            <person name="Li Y."/>
            <person name="Liles M.R."/>
            <person name="Halanych K.M."/>
        </authorList>
    </citation>
    <scope>NUCLEOTIDE SEQUENCE [LARGE SCALE GENOMIC DNA]</scope>
    <source>
        <strain evidence="2">A1462</strain>
    </source>
</reference>
<feature type="coiled-coil region" evidence="1">
    <location>
        <begin position="25"/>
        <end position="52"/>
    </location>
</feature>
<dbReference type="AlphaFoldDB" id="A0A370DS21"/>
<sequence length="82" mass="9858">MKIPKLLKRVQEYVDADKLKQCKRKDCMKEVLQKLKKQQRALKDKLGKEKNEKEHKRIQKALDIIYLQRKKGLKALKKLQKS</sequence>
<proteinExistence type="predicted"/>
<name>A0A370DS21_9GAMM</name>
<evidence type="ECO:0000256" key="1">
    <source>
        <dbReference type="SAM" id="Coils"/>
    </source>
</evidence>
<accession>A0A370DS21</accession>
<dbReference type="Proteomes" id="UP000254771">
    <property type="component" value="Unassembled WGS sequence"/>
</dbReference>
<keyword evidence="1" id="KW-0175">Coiled coil</keyword>
<dbReference type="EMBL" id="QFXE01000005">
    <property type="protein sequence ID" value="RDH87885.1"/>
    <property type="molecule type" value="Genomic_DNA"/>
</dbReference>